<keyword evidence="3" id="KW-1185">Reference proteome</keyword>
<organism evidence="2 3">
    <name type="scientific">Viridibacillus soli</name>
    <dbReference type="NCBI Taxonomy" id="2798301"/>
    <lineage>
        <taxon>Bacteria</taxon>
        <taxon>Bacillati</taxon>
        <taxon>Bacillota</taxon>
        <taxon>Bacilli</taxon>
        <taxon>Bacillales</taxon>
        <taxon>Caryophanaceae</taxon>
        <taxon>Viridibacillus</taxon>
    </lineage>
</organism>
<evidence type="ECO:0000313" key="2">
    <source>
        <dbReference type="EMBL" id="MBK3493963.1"/>
    </source>
</evidence>
<dbReference type="RefSeq" id="WP_200747964.1">
    <property type="nucleotide sequence ID" value="NZ_JAEOAH010000003.1"/>
</dbReference>
<dbReference type="Pfam" id="PF21259">
    <property type="entry name" value="Rgg_C"/>
    <property type="match status" value="1"/>
</dbReference>
<comment type="caution">
    <text evidence="2">The sequence shown here is derived from an EMBL/GenBank/DDBJ whole genome shotgun (WGS) entry which is preliminary data.</text>
</comment>
<reference evidence="2 3" key="1">
    <citation type="submission" date="2020-12" db="EMBL/GenBank/DDBJ databases">
        <title>YIM B01967 draft genome.</title>
        <authorList>
            <person name="Yan X."/>
        </authorList>
    </citation>
    <scope>NUCLEOTIDE SEQUENCE [LARGE SCALE GENOMIC DNA]</scope>
    <source>
        <strain evidence="2 3">YIM B01967</strain>
    </source>
</reference>
<dbReference type="InterPro" id="IPR011990">
    <property type="entry name" value="TPR-like_helical_dom_sf"/>
</dbReference>
<proteinExistence type="predicted"/>
<dbReference type="Gene3D" id="1.25.40.10">
    <property type="entry name" value="Tetratricopeptide repeat domain"/>
    <property type="match status" value="1"/>
</dbReference>
<protein>
    <recommendedName>
        <fullName evidence="1">HTH-type transcriptional regulator Rgg C-terminal domain-containing protein</fullName>
    </recommendedName>
</protein>
<dbReference type="InterPro" id="IPR010057">
    <property type="entry name" value="Transcription_activator_Rgg_C"/>
</dbReference>
<dbReference type="PANTHER" id="PTHR37038:SF13">
    <property type="entry name" value="HTH CRO_C1-TYPE DOMAIN-CONTAINING PROTEIN"/>
    <property type="match status" value="1"/>
</dbReference>
<dbReference type="EMBL" id="JAEOAH010000003">
    <property type="protein sequence ID" value="MBK3493963.1"/>
    <property type="molecule type" value="Genomic_DNA"/>
</dbReference>
<dbReference type="InterPro" id="IPR053163">
    <property type="entry name" value="HTH-type_regulator_Rgg"/>
</dbReference>
<sequence length="279" mass="33572">MIRLSKTYHQSKVSVGVLHQTSYSKFELGKIEITTKKFVELLHNIEMSFEEFEFIHHSYDFSLRDDIIYKFSNLKFIDETLLLEIISTSETYLEKKEDCYIRDILNSSKGLYVLKKEKDFKKASFYAERVWKRLQQSDTWYLSDIRLVNSILFLFPIDTAIFIAQFAINQLDKYKKYDNYKKLILPFKYNLVHLLLKETYLEEAYKLNEELIEDFKEQKTYVQIALCYLRKGLIQDKLAIQNKENYIEIAESIAILFDDRNLREQLKNEKLYLKELMKL</sequence>
<accession>A0ABS1H3I7</accession>
<dbReference type="Proteomes" id="UP000618943">
    <property type="component" value="Unassembled WGS sequence"/>
</dbReference>
<evidence type="ECO:0000313" key="3">
    <source>
        <dbReference type="Proteomes" id="UP000618943"/>
    </source>
</evidence>
<dbReference type="PANTHER" id="PTHR37038">
    <property type="entry name" value="TRANSCRIPTIONAL REGULATOR-RELATED"/>
    <property type="match status" value="1"/>
</dbReference>
<gene>
    <name evidence="2" type="ORF">JFL43_03635</name>
</gene>
<evidence type="ECO:0000259" key="1">
    <source>
        <dbReference type="Pfam" id="PF21259"/>
    </source>
</evidence>
<name>A0ABS1H3I7_9BACL</name>
<feature type="domain" description="HTH-type transcriptional regulator Rgg C-terminal" evidence="1">
    <location>
        <begin position="138"/>
        <end position="256"/>
    </location>
</feature>